<evidence type="ECO:0000313" key="2">
    <source>
        <dbReference type="Proteomes" id="UP000026923"/>
    </source>
</evidence>
<evidence type="ECO:0000313" key="1">
    <source>
        <dbReference type="EMBL" id="EWC39552.1"/>
    </source>
</evidence>
<dbReference type="EMBL" id="AMCZ02000035">
    <property type="protein sequence ID" value="EWC39552.1"/>
    <property type="molecule type" value="Genomic_DNA"/>
</dbReference>
<name>A0A061JJR5_STUST</name>
<dbReference type="HOGENOM" id="CLU_063688_0_0_6"/>
<protein>
    <recommendedName>
        <fullName evidence="3">Major capsid protein</fullName>
    </recommendedName>
</protein>
<dbReference type="RefSeq" id="WP_003297538.1">
    <property type="nucleotide sequence ID" value="NZ_KK020676.1"/>
</dbReference>
<dbReference type="AlphaFoldDB" id="A0A061JJR5"/>
<dbReference type="eggNOG" id="COG5492">
    <property type="taxonomic scope" value="Bacteria"/>
</dbReference>
<reference evidence="1 2" key="1">
    <citation type="journal article" date="2013" name="Genome Announc.">
        <title>Draft Genome of the Nitrogen-Fixing Bacterium Pseudomonas stutzeri Strain KOS6 Isolated from Industrial Hydrocarbon Sludge.</title>
        <authorList>
            <person name="Grigoryeva T.V."/>
            <person name="Laikov A.V."/>
            <person name="Naumova R.P."/>
            <person name="Manolov A.I."/>
            <person name="Larin A.K."/>
            <person name="Karpova I.Y."/>
            <person name="Semashko T.A."/>
            <person name="Alexeev D.G."/>
            <person name="Kostryukova E.S."/>
            <person name="Muller R."/>
            <person name="Govorun V.M."/>
        </authorList>
    </citation>
    <scope>NUCLEOTIDE SEQUENCE [LARGE SCALE GENOMIC DNA]</scope>
    <source>
        <strain evidence="1 2">KOS6</strain>
    </source>
</reference>
<comment type="caution">
    <text evidence="1">The sequence shown here is derived from an EMBL/GenBank/DDBJ whole genome shotgun (WGS) entry which is preliminary data.</text>
</comment>
<dbReference type="Proteomes" id="UP000026923">
    <property type="component" value="Unassembled WGS sequence"/>
</dbReference>
<evidence type="ECO:0008006" key="3">
    <source>
        <dbReference type="Google" id="ProtNLM"/>
    </source>
</evidence>
<dbReference type="OrthoDB" id="8421149at2"/>
<dbReference type="InterPro" id="IPR045404">
    <property type="entry name" value="Gp13-like"/>
</dbReference>
<proteinExistence type="predicted"/>
<gene>
    <name evidence="1" type="ORF">B597_019370</name>
</gene>
<accession>A0A061JJR5</accession>
<organism evidence="1 2">
    <name type="scientific">Stutzerimonas stutzeri KOS6</name>
    <dbReference type="NCBI Taxonomy" id="1218352"/>
    <lineage>
        <taxon>Bacteria</taxon>
        <taxon>Pseudomonadati</taxon>
        <taxon>Pseudomonadota</taxon>
        <taxon>Gammaproteobacteria</taxon>
        <taxon>Pseudomonadales</taxon>
        <taxon>Pseudomonadaceae</taxon>
        <taxon>Stutzerimonas</taxon>
    </lineage>
</organism>
<sequence length="327" mass="34115">MALSDMKVFNEYLKNTTIETLAQDVEKFNAASAGAIRLTTQGIDGDFLQESFWAGLHGAQRRVDRYAANGAQSATALSQKQYDAVKVAGGFGPILWEPSQLSWIQKSPEEALEVISRNLSEAIVADQLNTVIAALVAAISNQAAAVNDVSATAGVTYAAINAAHAKFGDASGRLVAQVMNGVTFHDLIGKNLTNAQQLFRAGDVTIVDILGKAVIVTDSPALYSAAVATPAAPAKQRVLSLADGAGMVMDGSDLITNIETSNGKGRIETTFQADYSFGLALRGYTWDTANGGKSPTDAELATGSNWDLVADSIKASAGVITIGDASL</sequence>
<dbReference type="Pfam" id="PF20036">
    <property type="entry name" value="Gp13-like"/>
    <property type="match status" value="1"/>
</dbReference>